<dbReference type="EMBL" id="AP014940">
    <property type="protein sequence ID" value="BAV97180.1"/>
    <property type="molecule type" value="Genomic_DNA"/>
</dbReference>
<evidence type="ECO:0000259" key="1">
    <source>
        <dbReference type="PROSITE" id="PS51186"/>
    </source>
</evidence>
<dbReference type="InterPro" id="IPR016181">
    <property type="entry name" value="Acyl_CoA_acyltransferase"/>
</dbReference>
<reference evidence="2 3" key="1">
    <citation type="journal article" date="2017" name="DNA Res.">
        <title>Complete genome sequence and expression profile of the commercial lytic enzyme producer Lysobacter enzymogenes M497-1.</title>
        <authorList>
            <person name="Takami H."/>
            <person name="Toyoda A."/>
            <person name="Uchiyama I."/>
            <person name="Itoh T."/>
            <person name="Takaki Y."/>
            <person name="Arai W."/>
            <person name="Nishi S."/>
            <person name="Kawai M."/>
            <person name="Shinya K."/>
            <person name="Ikeda H."/>
        </authorList>
    </citation>
    <scope>NUCLEOTIDE SEQUENCE [LARGE SCALE GENOMIC DNA]</scope>
    <source>
        <strain evidence="2 3">M497-1</strain>
    </source>
</reference>
<dbReference type="Proteomes" id="UP000218824">
    <property type="component" value="Chromosome"/>
</dbReference>
<dbReference type="PROSITE" id="PS51186">
    <property type="entry name" value="GNAT"/>
    <property type="match status" value="1"/>
</dbReference>
<sequence>MTPSYLDPQLVFAWQTAHCIARGAPSPVPDRGGVRVDTGSQKETKRWVFPQLCDGLREVAREIAAPRHYLKLCGSDEELRSALPTRWTLQPANYFMTAATGTQALPAPDGYTVELYRAGPVARACVVAADGELAASGYAAETADVFVYDRIETAPSHRRKGLGAAVMSALGAARKSRANPQLLVASEDGRALYARLGWTVLAPFAAAVIADD</sequence>
<dbReference type="GO" id="GO:0016747">
    <property type="term" value="F:acyltransferase activity, transferring groups other than amino-acyl groups"/>
    <property type="evidence" value="ECO:0007669"/>
    <property type="project" value="InterPro"/>
</dbReference>
<proteinExistence type="predicted"/>
<evidence type="ECO:0000313" key="2">
    <source>
        <dbReference type="EMBL" id="BAV97180.1"/>
    </source>
</evidence>
<gene>
    <name evidence="2" type="ORF">LEN_1693</name>
</gene>
<name>A0AAU9AIM8_LYSEN</name>
<evidence type="ECO:0000313" key="3">
    <source>
        <dbReference type="Proteomes" id="UP000218824"/>
    </source>
</evidence>
<dbReference type="SUPFAM" id="SSF55729">
    <property type="entry name" value="Acyl-CoA N-acyltransferases (Nat)"/>
    <property type="match status" value="1"/>
</dbReference>
<dbReference type="InterPro" id="IPR000182">
    <property type="entry name" value="GNAT_dom"/>
</dbReference>
<protein>
    <recommendedName>
        <fullName evidence="1">N-acetyltransferase domain-containing protein</fullName>
    </recommendedName>
</protein>
<dbReference type="Gene3D" id="3.40.630.30">
    <property type="match status" value="1"/>
</dbReference>
<dbReference type="Pfam" id="PF13508">
    <property type="entry name" value="Acetyltransf_7"/>
    <property type="match status" value="1"/>
</dbReference>
<accession>A0AAU9AIM8</accession>
<feature type="domain" description="N-acetyltransferase" evidence="1">
    <location>
        <begin position="84"/>
        <end position="212"/>
    </location>
</feature>
<organism evidence="2 3">
    <name type="scientific">Lysobacter enzymogenes</name>
    <dbReference type="NCBI Taxonomy" id="69"/>
    <lineage>
        <taxon>Bacteria</taxon>
        <taxon>Pseudomonadati</taxon>
        <taxon>Pseudomonadota</taxon>
        <taxon>Gammaproteobacteria</taxon>
        <taxon>Lysobacterales</taxon>
        <taxon>Lysobacteraceae</taxon>
        <taxon>Lysobacter</taxon>
    </lineage>
</organism>
<dbReference type="AlphaFoldDB" id="A0AAU9AIM8"/>
<dbReference type="KEGG" id="lem:LEN_1693"/>